<feature type="transmembrane region" description="Helical" evidence="5">
    <location>
        <begin position="12"/>
        <end position="34"/>
    </location>
</feature>
<name>A0ABY8MG39_9SPIO</name>
<proteinExistence type="predicted"/>
<dbReference type="Proteomes" id="UP001228690">
    <property type="component" value="Chromosome"/>
</dbReference>
<keyword evidence="2 5" id="KW-0812">Transmembrane</keyword>
<evidence type="ECO:0000256" key="3">
    <source>
        <dbReference type="ARBA" id="ARBA00022989"/>
    </source>
</evidence>
<organism evidence="7 8">
    <name type="scientific">Candidatus Haliotispira prima</name>
    <dbReference type="NCBI Taxonomy" id="3034016"/>
    <lineage>
        <taxon>Bacteria</taxon>
        <taxon>Pseudomonadati</taxon>
        <taxon>Spirochaetota</taxon>
        <taxon>Spirochaetia</taxon>
        <taxon>Spirochaetales</taxon>
        <taxon>Spirochaetaceae</taxon>
        <taxon>Candidatus Haliotispira</taxon>
    </lineage>
</organism>
<evidence type="ECO:0000313" key="7">
    <source>
        <dbReference type="EMBL" id="WGK68975.1"/>
    </source>
</evidence>
<reference evidence="7 8" key="1">
    <citation type="submission" date="2023-04" db="EMBL/GenBank/DDBJ databases">
        <title>Spirochaete genome identified in red abalone sample constitutes a novel genus.</title>
        <authorList>
            <person name="Sharma S.P."/>
            <person name="Purcell C.M."/>
            <person name="Hyde J.R."/>
            <person name="Severin A.J."/>
        </authorList>
    </citation>
    <scope>NUCLEOTIDE SEQUENCE [LARGE SCALE GENOMIC DNA]</scope>
    <source>
        <strain evidence="7 8">SP-2023</strain>
    </source>
</reference>
<evidence type="ECO:0000313" key="8">
    <source>
        <dbReference type="Proteomes" id="UP001228690"/>
    </source>
</evidence>
<keyword evidence="3 5" id="KW-1133">Transmembrane helix</keyword>
<dbReference type="RefSeq" id="WP_326927163.1">
    <property type="nucleotide sequence ID" value="NZ_CP123443.1"/>
</dbReference>
<evidence type="ECO:0000256" key="1">
    <source>
        <dbReference type="ARBA" id="ARBA00004141"/>
    </source>
</evidence>
<evidence type="ECO:0000256" key="4">
    <source>
        <dbReference type="ARBA" id="ARBA00023136"/>
    </source>
</evidence>
<gene>
    <name evidence="7" type="ORF">P0082_10890</name>
</gene>
<protein>
    <submittedName>
        <fullName evidence="7">GtrA family protein</fullName>
    </submittedName>
</protein>
<feature type="transmembrane region" description="Helical" evidence="5">
    <location>
        <begin position="46"/>
        <end position="64"/>
    </location>
</feature>
<comment type="subcellular location">
    <subcellularLocation>
        <location evidence="1">Membrane</location>
        <topology evidence="1">Multi-pass membrane protein</topology>
    </subcellularLocation>
</comment>
<feature type="transmembrane region" description="Helical" evidence="5">
    <location>
        <begin position="102"/>
        <end position="123"/>
    </location>
</feature>
<feature type="domain" description="GtrA/DPMS transmembrane" evidence="6">
    <location>
        <begin position="15"/>
        <end position="128"/>
    </location>
</feature>
<keyword evidence="8" id="KW-1185">Reference proteome</keyword>
<evidence type="ECO:0000259" key="6">
    <source>
        <dbReference type="Pfam" id="PF04138"/>
    </source>
</evidence>
<evidence type="ECO:0000256" key="5">
    <source>
        <dbReference type="SAM" id="Phobius"/>
    </source>
</evidence>
<dbReference type="InterPro" id="IPR007267">
    <property type="entry name" value="GtrA_DPMS_TM"/>
</dbReference>
<keyword evidence="4 5" id="KW-0472">Membrane</keyword>
<accession>A0ABY8MG39</accession>
<evidence type="ECO:0000256" key="2">
    <source>
        <dbReference type="ARBA" id="ARBA00022692"/>
    </source>
</evidence>
<sequence>MLKAIRWLSAQSWLRYSLVGGLSSLVLFAVSNVLEMLGLPPQACTAWGWLATLPVSYFGQRYFTFDPKVRLHPLHLLFYGIAMLLILAGNQLATWALSMTDIPFLFVSLGVVLTVTLLGFTLFRNWVFKPYRQPDKTLEKTEKTVGQ</sequence>
<dbReference type="Pfam" id="PF04138">
    <property type="entry name" value="GtrA_DPMS_TM"/>
    <property type="match status" value="1"/>
</dbReference>
<feature type="transmembrane region" description="Helical" evidence="5">
    <location>
        <begin position="76"/>
        <end position="96"/>
    </location>
</feature>
<dbReference type="EMBL" id="CP123443">
    <property type="protein sequence ID" value="WGK68975.1"/>
    <property type="molecule type" value="Genomic_DNA"/>
</dbReference>